<dbReference type="Gene3D" id="3.80.10.10">
    <property type="entry name" value="Ribonuclease Inhibitor"/>
    <property type="match status" value="1"/>
</dbReference>
<proteinExistence type="predicted"/>
<dbReference type="AlphaFoldDB" id="A0AAD6QQI0"/>
<dbReference type="SUPFAM" id="SSF52047">
    <property type="entry name" value="RNI-like"/>
    <property type="match status" value="1"/>
</dbReference>
<accession>A0AAD6QQI0</accession>
<dbReference type="InterPro" id="IPR032675">
    <property type="entry name" value="LRR_dom_sf"/>
</dbReference>
<organism evidence="1 2">
    <name type="scientific">Populus alba x Populus x berolinensis</name>
    <dbReference type="NCBI Taxonomy" id="444605"/>
    <lineage>
        <taxon>Eukaryota</taxon>
        <taxon>Viridiplantae</taxon>
        <taxon>Streptophyta</taxon>
        <taxon>Embryophyta</taxon>
        <taxon>Tracheophyta</taxon>
        <taxon>Spermatophyta</taxon>
        <taxon>Magnoliopsida</taxon>
        <taxon>eudicotyledons</taxon>
        <taxon>Gunneridae</taxon>
        <taxon>Pentapetalae</taxon>
        <taxon>rosids</taxon>
        <taxon>fabids</taxon>
        <taxon>Malpighiales</taxon>
        <taxon>Salicaceae</taxon>
        <taxon>Saliceae</taxon>
        <taxon>Populus</taxon>
    </lineage>
</organism>
<keyword evidence="2" id="KW-1185">Reference proteome</keyword>
<evidence type="ECO:0000313" key="1">
    <source>
        <dbReference type="EMBL" id="KAJ6994582.1"/>
    </source>
</evidence>
<evidence type="ECO:0000313" key="2">
    <source>
        <dbReference type="Proteomes" id="UP001164929"/>
    </source>
</evidence>
<comment type="caution">
    <text evidence="1">The sequence shown here is derived from an EMBL/GenBank/DDBJ whole genome shotgun (WGS) entry which is preliminary data.</text>
</comment>
<sequence>MLFSNCCSLEILKLECPRLTSLFLQSCNIDEEAVEAAISQCGMLETLDVRFCPKICSISMGRLRAACPSLKRIFSSLSPS</sequence>
<dbReference type="EMBL" id="JAQIZT010000006">
    <property type="protein sequence ID" value="KAJ6994582.1"/>
    <property type="molecule type" value="Genomic_DNA"/>
</dbReference>
<gene>
    <name evidence="1" type="ORF">NC653_017403</name>
</gene>
<dbReference type="Proteomes" id="UP001164929">
    <property type="component" value="Chromosome 6"/>
</dbReference>
<reference evidence="1" key="1">
    <citation type="journal article" date="2023" name="Mol. Ecol. Resour.">
        <title>Chromosome-level genome assembly of a triploid poplar Populus alba 'Berolinensis'.</title>
        <authorList>
            <person name="Chen S."/>
            <person name="Yu Y."/>
            <person name="Wang X."/>
            <person name="Wang S."/>
            <person name="Zhang T."/>
            <person name="Zhou Y."/>
            <person name="He R."/>
            <person name="Meng N."/>
            <person name="Wang Y."/>
            <person name="Liu W."/>
            <person name="Liu Z."/>
            <person name="Liu J."/>
            <person name="Guo Q."/>
            <person name="Huang H."/>
            <person name="Sederoff R.R."/>
            <person name="Wang G."/>
            <person name="Qu G."/>
            <person name="Chen S."/>
        </authorList>
    </citation>
    <scope>NUCLEOTIDE SEQUENCE</scope>
    <source>
        <strain evidence="1">SC-2020</strain>
    </source>
</reference>
<name>A0AAD6QQI0_9ROSI</name>
<protein>
    <submittedName>
        <fullName evidence="1">F-box family protein</fullName>
    </submittedName>
</protein>